<protein>
    <submittedName>
        <fullName evidence="1">CopG antitoxin</fullName>
    </submittedName>
</protein>
<dbReference type="EMBL" id="PP750961">
    <property type="protein sequence ID" value="XCH43065.1"/>
    <property type="molecule type" value="Genomic_DNA"/>
</dbReference>
<name>A0AAU8GQH8_9CAUD</name>
<proteinExistence type="predicted"/>
<evidence type="ECO:0000313" key="1">
    <source>
        <dbReference type="EMBL" id="XCH43065.1"/>
    </source>
</evidence>
<gene>
    <name evidence="1" type="primary">87</name>
    <name evidence="1" type="ORF">PBI_JUSTASIGH_87</name>
</gene>
<accession>A0AAU8GQH8</accession>
<reference evidence="1" key="1">
    <citation type="submission" date="2024-04" db="EMBL/GenBank/DDBJ databases">
        <authorList>
            <person name="Asai D.J."/>
            <person name="Lewis C.M."/>
            <person name="Viland M.D."/>
            <person name="Garlena R.A."/>
            <person name="Russell D.A."/>
            <person name="Jacobs-Sera D."/>
            <person name="Hatfull G.F."/>
        </authorList>
    </citation>
    <scope>NUCLEOTIDE SEQUENCE</scope>
</reference>
<organism evidence="1">
    <name type="scientific">Mycobacterium phage JustASigh</name>
    <dbReference type="NCBI Taxonomy" id="3158894"/>
    <lineage>
        <taxon>Viruses</taxon>
        <taxon>Duplodnaviria</taxon>
        <taxon>Heunggongvirae</taxon>
        <taxon>Uroviricota</taxon>
        <taxon>Caudoviricetes</taxon>
    </lineage>
</organism>
<sequence>MSRARNPEDYVIGDDVEITDVDLEQEEIYVNGERLTEERVEELAAESVRLAREANLVPGGKSLSGEGKHSPVVQVRVSESTKALLAGIAKSRKMSVSKLSRQVLDDFVDAHSGEAR</sequence>